<protein>
    <submittedName>
        <fullName evidence="1">Uncharacterized protein</fullName>
    </submittedName>
</protein>
<accession>A0ACC3DR70</accession>
<keyword evidence="2" id="KW-1185">Reference proteome</keyword>
<comment type="caution">
    <text evidence="1">The sequence shown here is derived from an EMBL/GenBank/DDBJ whole genome shotgun (WGS) entry which is preliminary data.</text>
</comment>
<evidence type="ECO:0000313" key="1">
    <source>
        <dbReference type="EMBL" id="KAK3079033.1"/>
    </source>
</evidence>
<sequence>TFKTLALGGRFDVKTKTITPSDPPLDFANKLWPVIQDHVLEWACGESSFVIVNMLEAHGFVARDDMVKRLKKGKKQLEAASKERDDGKRNAGARMVLEKIT</sequence>
<reference evidence="1" key="1">
    <citation type="submission" date="2024-09" db="EMBL/GenBank/DDBJ databases">
        <title>Black Yeasts Isolated from many extreme environments.</title>
        <authorList>
            <person name="Coleine C."/>
            <person name="Stajich J.E."/>
            <person name="Selbmann L."/>
        </authorList>
    </citation>
    <scope>NUCLEOTIDE SEQUENCE</scope>
    <source>
        <strain evidence="1">CCFEE 5737</strain>
    </source>
</reference>
<evidence type="ECO:0000313" key="2">
    <source>
        <dbReference type="Proteomes" id="UP001186974"/>
    </source>
</evidence>
<organism evidence="1 2">
    <name type="scientific">Coniosporium uncinatum</name>
    <dbReference type="NCBI Taxonomy" id="93489"/>
    <lineage>
        <taxon>Eukaryota</taxon>
        <taxon>Fungi</taxon>
        <taxon>Dikarya</taxon>
        <taxon>Ascomycota</taxon>
        <taxon>Pezizomycotina</taxon>
        <taxon>Dothideomycetes</taxon>
        <taxon>Dothideomycetes incertae sedis</taxon>
        <taxon>Coniosporium</taxon>
    </lineage>
</organism>
<dbReference type="EMBL" id="JAWDJW010001424">
    <property type="protein sequence ID" value="KAK3079033.1"/>
    <property type="molecule type" value="Genomic_DNA"/>
</dbReference>
<gene>
    <name evidence="1" type="ORF">LTS18_005910</name>
</gene>
<dbReference type="Proteomes" id="UP001186974">
    <property type="component" value="Unassembled WGS sequence"/>
</dbReference>
<name>A0ACC3DR70_9PEZI</name>
<feature type="non-terminal residue" evidence="1">
    <location>
        <position position="1"/>
    </location>
</feature>
<proteinExistence type="predicted"/>